<dbReference type="GO" id="GO:0016491">
    <property type="term" value="F:oxidoreductase activity"/>
    <property type="evidence" value="ECO:0007669"/>
    <property type="project" value="UniProtKB-KW"/>
</dbReference>
<protein>
    <submittedName>
        <fullName evidence="8">Multicopper oxidase type 3</fullName>
    </submittedName>
</protein>
<feature type="domain" description="Plastocyanin-like" evidence="6">
    <location>
        <begin position="428"/>
        <end position="533"/>
    </location>
</feature>
<dbReference type="PANTHER" id="PTHR11709:SF394">
    <property type="entry name" value="FI03373P-RELATED"/>
    <property type="match status" value="1"/>
</dbReference>
<evidence type="ECO:0000259" key="7">
    <source>
        <dbReference type="Pfam" id="PF07732"/>
    </source>
</evidence>
<dbReference type="KEGG" id="psab:PSAB_12815"/>
<dbReference type="CDD" id="cd04202">
    <property type="entry name" value="CuRO_D2_2dMcoN_like"/>
    <property type="match status" value="2"/>
</dbReference>
<dbReference type="SUPFAM" id="SSF49503">
    <property type="entry name" value="Cupredoxins"/>
    <property type="match status" value="3"/>
</dbReference>
<dbReference type="CDD" id="cd13860">
    <property type="entry name" value="CuRO_1_2dMco_1"/>
    <property type="match status" value="1"/>
</dbReference>
<dbReference type="InterPro" id="IPR011707">
    <property type="entry name" value="Cu-oxidase-like_N"/>
</dbReference>
<evidence type="ECO:0000313" key="9">
    <source>
        <dbReference type="Proteomes" id="UP000019772"/>
    </source>
</evidence>
<name>X4ZD29_9BACL</name>
<dbReference type="OrthoDB" id="9757546at2"/>
<evidence type="ECO:0000256" key="1">
    <source>
        <dbReference type="ARBA" id="ARBA00022723"/>
    </source>
</evidence>
<feature type="region of interest" description="Disordered" evidence="4">
    <location>
        <begin position="32"/>
        <end position="95"/>
    </location>
</feature>
<evidence type="ECO:0000256" key="4">
    <source>
        <dbReference type="SAM" id="MobiDB-lite"/>
    </source>
</evidence>
<keyword evidence="9" id="KW-1185">Reference proteome</keyword>
<dbReference type="PROSITE" id="PS00080">
    <property type="entry name" value="MULTICOPPER_OXIDASE2"/>
    <property type="match status" value="1"/>
</dbReference>
<keyword evidence="2" id="KW-0560">Oxidoreductase</keyword>
<dbReference type="PROSITE" id="PS00079">
    <property type="entry name" value="MULTICOPPER_OXIDASE1"/>
    <property type="match status" value="1"/>
</dbReference>
<proteinExistence type="predicted"/>
<dbReference type="PANTHER" id="PTHR11709">
    <property type="entry name" value="MULTI-COPPER OXIDASE"/>
    <property type="match status" value="1"/>
</dbReference>
<dbReference type="Gene3D" id="2.60.40.420">
    <property type="entry name" value="Cupredoxins - blue copper proteins"/>
    <property type="match status" value="2"/>
</dbReference>
<feature type="domain" description="Plastocyanin-like" evidence="5">
    <location>
        <begin position="236"/>
        <end position="361"/>
    </location>
</feature>
<organism evidence="8 9">
    <name type="scientific">Paenibacillus sabinae T27</name>
    <dbReference type="NCBI Taxonomy" id="1268072"/>
    <lineage>
        <taxon>Bacteria</taxon>
        <taxon>Bacillati</taxon>
        <taxon>Bacillota</taxon>
        <taxon>Bacilli</taxon>
        <taxon>Bacillales</taxon>
        <taxon>Paenibacillaceae</taxon>
        <taxon>Paenibacillus</taxon>
    </lineage>
</organism>
<feature type="compositionally biased region" description="Polar residues" evidence="4">
    <location>
        <begin position="51"/>
        <end position="69"/>
    </location>
</feature>
<dbReference type="GO" id="GO:0005507">
    <property type="term" value="F:copper ion binding"/>
    <property type="evidence" value="ECO:0007669"/>
    <property type="project" value="InterPro"/>
</dbReference>
<accession>X4ZD29</accession>
<dbReference type="eggNOG" id="COG2132">
    <property type="taxonomic scope" value="Bacteria"/>
</dbReference>
<dbReference type="Pfam" id="PF07732">
    <property type="entry name" value="Cu-oxidase_3"/>
    <property type="match status" value="1"/>
</dbReference>
<dbReference type="RefSeq" id="WP_025334998.1">
    <property type="nucleotide sequence ID" value="NZ_CP004078.1"/>
</dbReference>
<feature type="domain" description="Plastocyanin-like" evidence="7">
    <location>
        <begin position="117"/>
        <end position="229"/>
    </location>
</feature>
<keyword evidence="1" id="KW-0479">Metal-binding</keyword>
<dbReference type="HOGENOM" id="CLU_009100_6_2_9"/>
<feature type="compositionally biased region" description="Low complexity" evidence="4">
    <location>
        <begin position="34"/>
        <end position="49"/>
    </location>
</feature>
<dbReference type="InterPro" id="IPR001117">
    <property type="entry name" value="Cu-oxidase_2nd"/>
</dbReference>
<dbReference type="InterPro" id="IPR008972">
    <property type="entry name" value="Cupredoxin"/>
</dbReference>
<dbReference type="InterPro" id="IPR002355">
    <property type="entry name" value="Cu_oxidase_Cu_BS"/>
</dbReference>
<gene>
    <name evidence="8" type="ORF">PSAB_12815</name>
</gene>
<dbReference type="AlphaFoldDB" id="X4ZD29"/>
<evidence type="ECO:0000259" key="6">
    <source>
        <dbReference type="Pfam" id="PF07731"/>
    </source>
</evidence>
<dbReference type="EMBL" id="CP004078">
    <property type="protein sequence ID" value="AHV97481.1"/>
    <property type="molecule type" value="Genomic_DNA"/>
</dbReference>
<sequence length="550" mass="59407">MSSKSLVWLFFVALIIGGTAAGIYINETSASKGTAANETTANETVQEATGGANQQMNHSSHGTAVTDSAGTMGEMASPSPSPAPEAAAEPVQEKAAVLPQPKAGQPVKGFTLTAMESNLELSPGVTQAVWTYNGTVPGQEIRVTQGDFVRVTLKNELQVPVTIHWHGYSVPAGMDGVPGLTQDAVQPGETYTYGFSADVAGTYWYHSHQESSVQVDKGLYGALIVEPKQSEQPDKDYTLILDEWMKEGGDAHGAHGSGSMSEDEMMASMYNIYTVNGKSGSSITALETKLGDTVRLRLINAGYLAHGIHIPGEFRVVSTDGQEIAEPAVLKDQVVTIAPGERYDIELKINSLKDFTIDAHDDNKYNDQLVIPVKVSGSKGEALEVQHDSLTDFDLYHYGKPAESDLSKVQKFALEYTAVLNSRVDGNGQVYTINDKVFSELPALQVKTGDYVKLTFENKSTVDHPMHVHGHFFQVLEINGVKVESTIMKDTIRVKPGDKIVVAFKADNPGNWMIHCHELHHAAGGMAQQLTYTDYQSGYASPSNAANKPE</sequence>
<dbReference type="Proteomes" id="UP000019772">
    <property type="component" value="Chromosome"/>
</dbReference>
<dbReference type="PATRIC" id="fig|1268072.3.peg.2656"/>
<dbReference type="InterPro" id="IPR033138">
    <property type="entry name" value="Cu_oxidase_CS"/>
</dbReference>
<dbReference type="InterPro" id="IPR045087">
    <property type="entry name" value="Cu-oxidase_fam"/>
</dbReference>
<evidence type="ECO:0000259" key="5">
    <source>
        <dbReference type="Pfam" id="PF00394"/>
    </source>
</evidence>
<evidence type="ECO:0000256" key="3">
    <source>
        <dbReference type="ARBA" id="ARBA00023008"/>
    </source>
</evidence>
<dbReference type="Pfam" id="PF07731">
    <property type="entry name" value="Cu-oxidase_2"/>
    <property type="match status" value="1"/>
</dbReference>
<keyword evidence="3" id="KW-0186">Copper</keyword>
<evidence type="ECO:0000313" key="8">
    <source>
        <dbReference type="EMBL" id="AHV97481.1"/>
    </source>
</evidence>
<dbReference type="InterPro" id="IPR011706">
    <property type="entry name" value="Cu-oxidase_C"/>
</dbReference>
<reference evidence="8 9" key="1">
    <citation type="journal article" date="2014" name="PLoS Genet.">
        <title>Comparative Genomic Analysis of N2-Fixing and Non-N2-Fixing Paenibacillus spp.: Organization, Evolution and Expression of the Nitrogen Fixation Genes.</title>
        <authorList>
            <person name="Xie J.B."/>
            <person name="Du Z."/>
            <person name="Bai L."/>
            <person name="Tian C."/>
            <person name="Zhang Y."/>
            <person name="Xie J.Y."/>
            <person name="Wang T."/>
            <person name="Liu X."/>
            <person name="Chen X."/>
            <person name="Cheng Q."/>
            <person name="Chen S."/>
            <person name="Li J."/>
        </authorList>
    </citation>
    <scope>NUCLEOTIDE SEQUENCE [LARGE SCALE GENOMIC DNA]</scope>
    <source>
        <strain evidence="8 9">T27</strain>
    </source>
</reference>
<dbReference type="STRING" id="1268072.PSAB_12815"/>
<dbReference type="Pfam" id="PF00394">
    <property type="entry name" value="Cu-oxidase"/>
    <property type="match status" value="1"/>
</dbReference>
<evidence type="ECO:0000256" key="2">
    <source>
        <dbReference type="ARBA" id="ARBA00023002"/>
    </source>
</evidence>